<feature type="transmembrane region" description="Helical" evidence="6">
    <location>
        <begin position="293"/>
        <end position="315"/>
    </location>
</feature>
<sequence length="482" mass="54735">MGIVLKQSFNNILTTYLGFAVGALNVLFLYPNFLVPEHYGLITFLLSASTLVWPLMGFGAPNTLIKFYTACHSDNDKNRLLTTMLVIPLIVSAILGILGVVFYQALLNYFESNQAVQNYIGLIFIISVAISYFELFYAWAKLTYKSVFGNFMKEVFHRVGVTFLLLGVYFDYIGLEGFIYALTGIYILRMFILMVYAFKLLPPKLDFRLPDNFSRVAKYSFLILIAGSISTALLDLDKVMIEHYLPIEQVSVYAIAVYVASVIAVPSRAMKQIAMPITAMFLNKNKKQELAKLYKQTSVSLLLVSGLIFTLIITNVEQLYELIPDEYQIETGIIIFLCGIKLYENFLGNCNSILFNSDYYRLVLMIGVGVVILAIIFNIVFIPRLGMWGAAIATFSTFFAFFSVKLFLVYQKFHMHPFTSKTLPITGLIIVSCLVFYFWSFDIYPFLSIAIKGILTTVLYAITAFKLNLSEELTQFLQQRKK</sequence>
<evidence type="ECO:0000256" key="2">
    <source>
        <dbReference type="ARBA" id="ARBA00022475"/>
    </source>
</evidence>
<reference evidence="8" key="1">
    <citation type="journal article" date="2019" name="Int. J. Syst. Evol. Microbiol.">
        <title>The Global Catalogue of Microorganisms (GCM) 10K type strain sequencing project: providing services to taxonomists for standard genome sequencing and annotation.</title>
        <authorList>
            <consortium name="The Broad Institute Genomics Platform"/>
            <consortium name="The Broad Institute Genome Sequencing Center for Infectious Disease"/>
            <person name="Wu L."/>
            <person name="Ma J."/>
        </authorList>
    </citation>
    <scope>NUCLEOTIDE SEQUENCE [LARGE SCALE GENOMIC DNA]</scope>
    <source>
        <strain evidence="8">KCTC 12708</strain>
    </source>
</reference>
<accession>A0ABQ3BM52</accession>
<feature type="transmembrane region" description="Helical" evidence="6">
    <location>
        <begin position="12"/>
        <end position="33"/>
    </location>
</feature>
<organism evidence="7 8">
    <name type="scientific">Mesonia mobilis</name>
    <dbReference type="NCBI Taxonomy" id="369791"/>
    <lineage>
        <taxon>Bacteria</taxon>
        <taxon>Pseudomonadati</taxon>
        <taxon>Bacteroidota</taxon>
        <taxon>Flavobacteriia</taxon>
        <taxon>Flavobacteriales</taxon>
        <taxon>Flavobacteriaceae</taxon>
        <taxon>Mesonia</taxon>
    </lineage>
</organism>
<evidence type="ECO:0000256" key="1">
    <source>
        <dbReference type="ARBA" id="ARBA00004651"/>
    </source>
</evidence>
<gene>
    <name evidence="7" type="ORF">GCM10008088_09950</name>
</gene>
<evidence type="ECO:0000313" key="7">
    <source>
        <dbReference type="EMBL" id="GGZ50362.1"/>
    </source>
</evidence>
<dbReference type="Proteomes" id="UP000615593">
    <property type="component" value="Unassembled WGS sequence"/>
</dbReference>
<keyword evidence="4 6" id="KW-1133">Transmembrane helix</keyword>
<feature type="transmembrane region" description="Helical" evidence="6">
    <location>
        <begin position="178"/>
        <end position="198"/>
    </location>
</feature>
<feature type="transmembrane region" description="Helical" evidence="6">
    <location>
        <begin position="446"/>
        <end position="465"/>
    </location>
</feature>
<dbReference type="InterPro" id="IPR050833">
    <property type="entry name" value="Poly_Biosynth_Transport"/>
</dbReference>
<feature type="transmembrane region" description="Helical" evidence="6">
    <location>
        <begin position="119"/>
        <end position="139"/>
    </location>
</feature>
<dbReference type="PANTHER" id="PTHR30250:SF11">
    <property type="entry name" value="O-ANTIGEN TRANSPORTER-RELATED"/>
    <property type="match status" value="1"/>
</dbReference>
<feature type="transmembrane region" description="Helical" evidence="6">
    <location>
        <begin position="251"/>
        <end position="270"/>
    </location>
</feature>
<dbReference type="PANTHER" id="PTHR30250">
    <property type="entry name" value="PST FAMILY PREDICTED COLANIC ACID TRANSPORTER"/>
    <property type="match status" value="1"/>
</dbReference>
<feature type="transmembrane region" description="Helical" evidence="6">
    <location>
        <begin position="219"/>
        <end position="236"/>
    </location>
</feature>
<evidence type="ECO:0000256" key="4">
    <source>
        <dbReference type="ARBA" id="ARBA00022989"/>
    </source>
</evidence>
<evidence type="ECO:0000313" key="8">
    <source>
        <dbReference type="Proteomes" id="UP000615593"/>
    </source>
</evidence>
<protein>
    <recommendedName>
        <fullName evidence="9">Membrane protein involved in the export of O-antigen and teichoic acid</fullName>
    </recommendedName>
</protein>
<dbReference type="EMBL" id="BMWY01000002">
    <property type="protein sequence ID" value="GGZ50362.1"/>
    <property type="molecule type" value="Genomic_DNA"/>
</dbReference>
<proteinExistence type="predicted"/>
<feature type="transmembrane region" description="Helical" evidence="6">
    <location>
        <begin position="39"/>
        <end position="59"/>
    </location>
</feature>
<feature type="transmembrane region" description="Helical" evidence="6">
    <location>
        <begin position="388"/>
        <end position="410"/>
    </location>
</feature>
<evidence type="ECO:0000256" key="3">
    <source>
        <dbReference type="ARBA" id="ARBA00022692"/>
    </source>
</evidence>
<feature type="transmembrane region" description="Helical" evidence="6">
    <location>
        <begin position="327"/>
        <end position="347"/>
    </location>
</feature>
<keyword evidence="3 6" id="KW-0812">Transmembrane</keyword>
<evidence type="ECO:0000256" key="5">
    <source>
        <dbReference type="ARBA" id="ARBA00023136"/>
    </source>
</evidence>
<dbReference type="RefSeq" id="WP_027883829.1">
    <property type="nucleotide sequence ID" value="NZ_BMWY01000002.1"/>
</dbReference>
<feature type="transmembrane region" description="Helical" evidence="6">
    <location>
        <begin position="80"/>
        <end position="107"/>
    </location>
</feature>
<evidence type="ECO:0000256" key="6">
    <source>
        <dbReference type="SAM" id="Phobius"/>
    </source>
</evidence>
<evidence type="ECO:0008006" key="9">
    <source>
        <dbReference type="Google" id="ProtNLM"/>
    </source>
</evidence>
<name>A0ABQ3BM52_9FLAO</name>
<comment type="subcellular location">
    <subcellularLocation>
        <location evidence="1">Cell membrane</location>
        <topology evidence="1">Multi-pass membrane protein</topology>
    </subcellularLocation>
</comment>
<keyword evidence="2" id="KW-1003">Cell membrane</keyword>
<dbReference type="GeneID" id="94368660"/>
<keyword evidence="5 6" id="KW-0472">Membrane</keyword>
<keyword evidence="8" id="KW-1185">Reference proteome</keyword>
<feature type="transmembrane region" description="Helical" evidence="6">
    <location>
        <begin position="155"/>
        <end position="172"/>
    </location>
</feature>
<feature type="transmembrane region" description="Helical" evidence="6">
    <location>
        <begin position="359"/>
        <end position="382"/>
    </location>
</feature>
<comment type="caution">
    <text evidence="7">The sequence shown here is derived from an EMBL/GenBank/DDBJ whole genome shotgun (WGS) entry which is preliminary data.</text>
</comment>
<feature type="transmembrane region" description="Helical" evidence="6">
    <location>
        <begin position="422"/>
        <end position="440"/>
    </location>
</feature>